<proteinExistence type="inferred from homology"/>
<accession>A0A151ZFZ4</accession>
<dbReference type="FunCoup" id="A0A151ZFZ4">
    <property type="interactions" value="1049"/>
</dbReference>
<evidence type="ECO:0000256" key="2">
    <source>
        <dbReference type="ARBA" id="ARBA00009063"/>
    </source>
</evidence>
<dbReference type="PROSITE" id="PS50192">
    <property type="entry name" value="T_SNARE"/>
    <property type="match status" value="1"/>
</dbReference>
<feature type="compositionally biased region" description="Polar residues" evidence="8">
    <location>
        <begin position="158"/>
        <end position="176"/>
    </location>
</feature>
<feature type="transmembrane region" description="Helical" evidence="9">
    <location>
        <begin position="294"/>
        <end position="313"/>
    </location>
</feature>
<evidence type="ECO:0000256" key="6">
    <source>
        <dbReference type="ARBA" id="ARBA00023054"/>
    </source>
</evidence>
<keyword evidence="7 9" id="KW-0472">Membrane</keyword>
<name>A0A151ZFZ4_TIELA</name>
<evidence type="ECO:0000313" key="12">
    <source>
        <dbReference type="Proteomes" id="UP000076078"/>
    </source>
</evidence>
<dbReference type="STRING" id="361077.A0A151ZFZ4"/>
<evidence type="ECO:0000256" key="1">
    <source>
        <dbReference type="ARBA" id="ARBA00004211"/>
    </source>
</evidence>
<dbReference type="SUPFAM" id="SSF47661">
    <property type="entry name" value="t-snare proteins"/>
    <property type="match status" value="1"/>
</dbReference>
<dbReference type="Proteomes" id="UP000076078">
    <property type="component" value="Unassembled WGS sequence"/>
</dbReference>
<dbReference type="GO" id="GO:0000149">
    <property type="term" value="F:SNARE binding"/>
    <property type="evidence" value="ECO:0007669"/>
    <property type="project" value="TreeGrafter"/>
</dbReference>
<dbReference type="GO" id="GO:0048278">
    <property type="term" value="P:vesicle docking"/>
    <property type="evidence" value="ECO:0007669"/>
    <property type="project" value="TreeGrafter"/>
</dbReference>
<evidence type="ECO:0000256" key="4">
    <source>
        <dbReference type="ARBA" id="ARBA00022692"/>
    </source>
</evidence>
<gene>
    <name evidence="11" type="ORF">DLAC_05431</name>
</gene>
<organism evidence="11 12">
    <name type="scientific">Tieghemostelium lacteum</name>
    <name type="common">Slime mold</name>
    <name type="synonym">Dictyostelium lacteum</name>
    <dbReference type="NCBI Taxonomy" id="361077"/>
    <lineage>
        <taxon>Eukaryota</taxon>
        <taxon>Amoebozoa</taxon>
        <taxon>Evosea</taxon>
        <taxon>Eumycetozoa</taxon>
        <taxon>Dictyostelia</taxon>
        <taxon>Dictyosteliales</taxon>
        <taxon>Raperosteliaceae</taxon>
        <taxon>Tieghemostelium</taxon>
    </lineage>
</organism>
<dbReference type="GO" id="GO:0000139">
    <property type="term" value="C:Golgi membrane"/>
    <property type="evidence" value="ECO:0007669"/>
    <property type="project" value="TreeGrafter"/>
</dbReference>
<keyword evidence="12" id="KW-1185">Reference proteome</keyword>
<dbReference type="PANTHER" id="PTHR19957">
    <property type="entry name" value="SYNTAXIN"/>
    <property type="match status" value="1"/>
</dbReference>
<comment type="subcellular location">
    <subcellularLocation>
        <location evidence="1">Membrane</location>
        <topology evidence="1">Single-pass type IV membrane protein</topology>
    </subcellularLocation>
</comment>
<dbReference type="GO" id="GO:0006888">
    <property type="term" value="P:endoplasmic reticulum to Golgi vesicle-mediated transport"/>
    <property type="evidence" value="ECO:0007669"/>
    <property type="project" value="TreeGrafter"/>
</dbReference>
<dbReference type="AlphaFoldDB" id="A0A151ZFZ4"/>
<dbReference type="InterPro" id="IPR000727">
    <property type="entry name" value="T_SNARE_dom"/>
</dbReference>
<evidence type="ECO:0000256" key="5">
    <source>
        <dbReference type="ARBA" id="ARBA00022989"/>
    </source>
</evidence>
<feature type="domain" description="T-SNARE coiled-coil homology" evidence="10">
    <location>
        <begin position="222"/>
        <end position="284"/>
    </location>
</feature>
<dbReference type="OrthoDB" id="421009at2759"/>
<dbReference type="SMART" id="SM00397">
    <property type="entry name" value="t_SNARE"/>
    <property type="match status" value="1"/>
</dbReference>
<feature type="region of interest" description="Disordered" evidence="8">
    <location>
        <begin position="152"/>
        <end position="202"/>
    </location>
</feature>
<dbReference type="GO" id="GO:0006886">
    <property type="term" value="P:intracellular protein transport"/>
    <property type="evidence" value="ECO:0007669"/>
    <property type="project" value="TreeGrafter"/>
</dbReference>
<dbReference type="InterPro" id="IPR010989">
    <property type="entry name" value="SNARE"/>
</dbReference>
<sequence length="314" mass="35369">MVYKDRTSEFSSLAETIKRKQQQNGVTLGKNKIIPRSQISTFAYAAAKISQGVHETSEKLLQLTNMAKNTDLFMDSSTQMEELTYVIKQDIQSLNREIRALESISKSSSKANKQTEDHSDTIVGFLNLKLVNATKDFKDILEVRTESIKQQQEKLDSFTGQSNSFAYQDNTGSVTSPKEMLRHRSNTNTRDDPYRFDDYNNGNSNNYSDEHSILMPQEMIATNHTAERLRAAEGIASTIHQLEGIFSQLANLVASQNDTIERIDTNIDNSLVNISRGHDSLVKTLANISSNRGLIIKTFLVLIVFLVIFIVFMA</sequence>
<comment type="similarity">
    <text evidence="2">Belongs to the syntaxin family.</text>
</comment>
<keyword evidence="6" id="KW-0175">Coiled coil</keyword>
<dbReference type="GO" id="GO:0031201">
    <property type="term" value="C:SNARE complex"/>
    <property type="evidence" value="ECO:0007669"/>
    <property type="project" value="TreeGrafter"/>
</dbReference>
<keyword evidence="3" id="KW-0813">Transport</keyword>
<evidence type="ECO:0000256" key="9">
    <source>
        <dbReference type="SAM" id="Phobius"/>
    </source>
</evidence>
<dbReference type="CDD" id="cd15844">
    <property type="entry name" value="SNARE_syntaxin5"/>
    <property type="match status" value="1"/>
</dbReference>
<evidence type="ECO:0000256" key="3">
    <source>
        <dbReference type="ARBA" id="ARBA00022448"/>
    </source>
</evidence>
<dbReference type="PANTHER" id="PTHR19957:SF3">
    <property type="entry name" value="SYNTAXIN-5"/>
    <property type="match status" value="1"/>
</dbReference>
<dbReference type="OMA" id="EHNHNVV"/>
<dbReference type="EMBL" id="LODT01000028">
    <property type="protein sequence ID" value="KYQ92847.1"/>
    <property type="molecule type" value="Genomic_DNA"/>
</dbReference>
<dbReference type="InParanoid" id="A0A151ZFZ4"/>
<protein>
    <submittedName>
        <fullName evidence="11">t-SNARE family protein</fullName>
    </submittedName>
</protein>
<keyword evidence="4 9" id="KW-0812">Transmembrane</keyword>
<evidence type="ECO:0000259" key="10">
    <source>
        <dbReference type="PROSITE" id="PS50192"/>
    </source>
</evidence>
<dbReference type="Pfam" id="PF05739">
    <property type="entry name" value="SNARE"/>
    <property type="match status" value="1"/>
</dbReference>
<evidence type="ECO:0000256" key="8">
    <source>
        <dbReference type="SAM" id="MobiDB-lite"/>
    </source>
</evidence>
<dbReference type="InterPro" id="IPR045242">
    <property type="entry name" value="Syntaxin"/>
</dbReference>
<dbReference type="GO" id="GO:0006906">
    <property type="term" value="P:vesicle fusion"/>
    <property type="evidence" value="ECO:0007669"/>
    <property type="project" value="TreeGrafter"/>
</dbReference>
<reference evidence="11 12" key="1">
    <citation type="submission" date="2015-12" db="EMBL/GenBank/DDBJ databases">
        <title>Dictyostelia acquired genes for synthesis and detection of signals that induce cell-type specialization by lateral gene transfer from prokaryotes.</title>
        <authorList>
            <person name="Gloeckner G."/>
            <person name="Schaap P."/>
        </authorList>
    </citation>
    <scope>NUCLEOTIDE SEQUENCE [LARGE SCALE GENOMIC DNA]</scope>
    <source>
        <strain evidence="11 12">TK</strain>
    </source>
</reference>
<dbReference type="GO" id="GO:0005484">
    <property type="term" value="F:SNAP receptor activity"/>
    <property type="evidence" value="ECO:0007669"/>
    <property type="project" value="TreeGrafter"/>
</dbReference>
<keyword evidence="5 9" id="KW-1133">Transmembrane helix</keyword>
<evidence type="ECO:0000256" key="7">
    <source>
        <dbReference type="ARBA" id="ARBA00023136"/>
    </source>
</evidence>
<evidence type="ECO:0000313" key="11">
    <source>
        <dbReference type="EMBL" id="KYQ92847.1"/>
    </source>
</evidence>
<comment type="caution">
    <text evidence="11">The sequence shown here is derived from an EMBL/GenBank/DDBJ whole genome shotgun (WGS) entry which is preliminary data.</text>
</comment>
<dbReference type="Gene3D" id="1.20.58.70">
    <property type="match status" value="1"/>
</dbReference>
<feature type="compositionally biased region" description="Basic and acidic residues" evidence="8">
    <location>
        <begin position="189"/>
        <end position="198"/>
    </location>
</feature>